<dbReference type="SMART" id="SM00091">
    <property type="entry name" value="PAS"/>
    <property type="match status" value="1"/>
</dbReference>
<evidence type="ECO:0000256" key="1">
    <source>
        <dbReference type="SAM" id="Phobius"/>
    </source>
</evidence>
<keyword evidence="1" id="KW-0472">Membrane</keyword>
<reference evidence="5" key="1">
    <citation type="submission" date="2023-07" db="EMBL/GenBank/DDBJ databases">
        <title>Sequencing the genomes of 1000 actinobacteria strains.</title>
        <authorList>
            <person name="Klenk H.-P."/>
        </authorList>
    </citation>
    <scope>NUCLEOTIDE SEQUENCE</scope>
    <source>
        <strain evidence="5">DSM 44707</strain>
    </source>
</reference>
<dbReference type="CDD" id="cd01949">
    <property type="entry name" value="GGDEF"/>
    <property type="match status" value="1"/>
</dbReference>
<dbReference type="InterPro" id="IPR000160">
    <property type="entry name" value="GGDEF_dom"/>
</dbReference>
<dbReference type="InterPro" id="IPR052155">
    <property type="entry name" value="Biofilm_reg_signaling"/>
</dbReference>
<dbReference type="Pfam" id="PF00563">
    <property type="entry name" value="EAL"/>
    <property type="match status" value="1"/>
</dbReference>
<protein>
    <submittedName>
        <fullName evidence="5">Diguanylate cyclase (GGDEF)-like protein/PAS domain S-box-containing protein</fullName>
    </submittedName>
</protein>
<dbReference type="Proteomes" id="UP001183643">
    <property type="component" value="Unassembled WGS sequence"/>
</dbReference>
<dbReference type="AlphaFoldDB" id="A0AAE4CFN3"/>
<keyword evidence="1" id="KW-1133">Transmembrane helix</keyword>
<dbReference type="SMART" id="SM00267">
    <property type="entry name" value="GGDEF"/>
    <property type="match status" value="1"/>
</dbReference>
<organism evidence="5 6">
    <name type="scientific">Catenuloplanes atrovinosus</name>
    <dbReference type="NCBI Taxonomy" id="137266"/>
    <lineage>
        <taxon>Bacteria</taxon>
        <taxon>Bacillati</taxon>
        <taxon>Actinomycetota</taxon>
        <taxon>Actinomycetes</taxon>
        <taxon>Micromonosporales</taxon>
        <taxon>Micromonosporaceae</taxon>
        <taxon>Catenuloplanes</taxon>
    </lineage>
</organism>
<dbReference type="InterPro" id="IPR013767">
    <property type="entry name" value="PAS_fold"/>
</dbReference>
<evidence type="ECO:0000313" key="6">
    <source>
        <dbReference type="Proteomes" id="UP001183643"/>
    </source>
</evidence>
<feature type="domain" description="GGDEF" evidence="4">
    <location>
        <begin position="475"/>
        <end position="606"/>
    </location>
</feature>
<feature type="domain" description="PAS" evidence="2">
    <location>
        <begin position="317"/>
        <end position="387"/>
    </location>
</feature>
<feature type="transmembrane region" description="Helical" evidence="1">
    <location>
        <begin position="214"/>
        <end position="233"/>
    </location>
</feature>
<dbReference type="GO" id="GO:0006355">
    <property type="term" value="P:regulation of DNA-templated transcription"/>
    <property type="evidence" value="ECO:0007669"/>
    <property type="project" value="InterPro"/>
</dbReference>
<feature type="transmembrane region" description="Helical" evidence="1">
    <location>
        <begin position="254"/>
        <end position="273"/>
    </location>
</feature>
<dbReference type="SUPFAM" id="SSF55785">
    <property type="entry name" value="PYP-like sensor domain (PAS domain)"/>
    <property type="match status" value="1"/>
</dbReference>
<keyword evidence="6" id="KW-1185">Reference proteome</keyword>
<dbReference type="SUPFAM" id="SSF55073">
    <property type="entry name" value="Nucleotide cyclase"/>
    <property type="match status" value="1"/>
</dbReference>
<dbReference type="Gene3D" id="3.30.450.20">
    <property type="entry name" value="PAS domain"/>
    <property type="match status" value="1"/>
</dbReference>
<dbReference type="SMART" id="SM00052">
    <property type="entry name" value="EAL"/>
    <property type="match status" value="1"/>
</dbReference>
<feature type="transmembrane region" description="Helical" evidence="1">
    <location>
        <begin position="74"/>
        <end position="93"/>
    </location>
</feature>
<dbReference type="NCBIfam" id="TIGR00254">
    <property type="entry name" value="GGDEF"/>
    <property type="match status" value="1"/>
</dbReference>
<dbReference type="PANTHER" id="PTHR44757:SF2">
    <property type="entry name" value="BIOFILM ARCHITECTURE MAINTENANCE PROTEIN MBAA"/>
    <property type="match status" value="1"/>
</dbReference>
<dbReference type="PANTHER" id="PTHR44757">
    <property type="entry name" value="DIGUANYLATE CYCLASE DGCP"/>
    <property type="match status" value="1"/>
</dbReference>
<feature type="transmembrane region" description="Helical" evidence="1">
    <location>
        <begin position="156"/>
        <end position="179"/>
    </location>
</feature>
<dbReference type="InterPro" id="IPR029787">
    <property type="entry name" value="Nucleotide_cyclase"/>
</dbReference>
<evidence type="ECO:0000259" key="4">
    <source>
        <dbReference type="PROSITE" id="PS50887"/>
    </source>
</evidence>
<dbReference type="NCBIfam" id="TIGR00229">
    <property type="entry name" value="sensory_box"/>
    <property type="match status" value="1"/>
</dbReference>
<dbReference type="InterPro" id="IPR035965">
    <property type="entry name" value="PAS-like_dom_sf"/>
</dbReference>
<dbReference type="RefSeq" id="WP_310376179.1">
    <property type="nucleotide sequence ID" value="NZ_JAVDYB010000001.1"/>
</dbReference>
<evidence type="ECO:0000259" key="3">
    <source>
        <dbReference type="PROSITE" id="PS50883"/>
    </source>
</evidence>
<dbReference type="PROSITE" id="PS50887">
    <property type="entry name" value="GGDEF"/>
    <property type="match status" value="1"/>
</dbReference>
<name>A0AAE4CFN3_9ACTN</name>
<dbReference type="InterPro" id="IPR000014">
    <property type="entry name" value="PAS"/>
</dbReference>
<evidence type="ECO:0000313" key="5">
    <source>
        <dbReference type="EMBL" id="MDR7281174.1"/>
    </source>
</evidence>
<dbReference type="CDD" id="cd00130">
    <property type="entry name" value="PAS"/>
    <property type="match status" value="1"/>
</dbReference>
<comment type="caution">
    <text evidence="5">The sequence shown here is derived from an EMBL/GenBank/DDBJ whole genome shotgun (WGS) entry which is preliminary data.</text>
</comment>
<dbReference type="InterPro" id="IPR035919">
    <property type="entry name" value="EAL_sf"/>
</dbReference>
<dbReference type="CDD" id="cd01948">
    <property type="entry name" value="EAL"/>
    <property type="match status" value="1"/>
</dbReference>
<keyword evidence="1" id="KW-0812">Transmembrane</keyword>
<dbReference type="InterPro" id="IPR043128">
    <property type="entry name" value="Rev_trsase/Diguanyl_cyclase"/>
</dbReference>
<dbReference type="InterPro" id="IPR001633">
    <property type="entry name" value="EAL_dom"/>
</dbReference>
<feature type="transmembrane region" description="Helical" evidence="1">
    <location>
        <begin position="99"/>
        <end position="121"/>
    </location>
</feature>
<accession>A0AAE4CFN3</accession>
<feature type="domain" description="EAL" evidence="3">
    <location>
        <begin position="615"/>
        <end position="869"/>
    </location>
</feature>
<dbReference type="Gene3D" id="3.20.20.450">
    <property type="entry name" value="EAL domain"/>
    <property type="match status" value="1"/>
</dbReference>
<dbReference type="PROSITE" id="PS50112">
    <property type="entry name" value="PAS"/>
    <property type="match status" value="1"/>
</dbReference>
<proteinExistence type="predicted"/>
<dbReference type="EMBL" id="JAVDYB010000001">
    <property type="protein sequence ID" value="MDR7281174.1"/>
    <property type="molecule type" value="Genomic_DNA"/>
</dbReference>
<feature type="transmembrane region" description="Helical" evidence="1">
    <location>
        <begin position="285"/>
        <end position="305"/>
    </location>
</feature>
<feature type="transmembrane region" description="Helical" evidence="1">
    <location>
        <begin position="186"/>
        <end position="208"/>
    </location>
</feature>
<dbReference type="Pfam" id="PF00990">
    <property type="entry name" value="GGDEF"/>
    <property type="match status" value="1"/>
</dbReference>
<dbReference type="Pfam" id="PF00989">
    <property type="entry name" value="PAS"/>
    <property type="match status" value="1"/>
</dbReference>
<sequence length="872" mass="92057">MSTSIVLPAAGALLLAAGLAGLLGAPGLTGLPAHVAAGGAIVLVTVQAATALIRRALQIHAATRTFGPCRGAGLLGMGAVTAGVTVLAVLVTGPGVREHVAMGGLVAAALVYLSGIILMPGAATTIPARLRRAVDGAGVGTSLAFAAYLIPGERPMPPAALAATLLAAAALSVIVITALRVTTYRPAAWLCGGGAVTAILGLGGVVHYAYEQNAYVLLGSSVLVAGGPLAAAAGARLTDDGPTPAPPGTPESVLTGYPVLAVPMLIALGSAIYHVLTGHEFDTRSILIGLSIIPCVVLREILAVIDIRRYSRRLAAQEAQFRSLVSGANDLTLMIGADLVVRWQSPAAARLFGLSDAEVVGNSFAGLLHPDDRPDAVSTLRGVLAADGRPADRPPLITARLRDGYGAWRDTESTISDQRDVPEVNALVVHVRDVGDRTALERRLHEVAYTDQLTGLPNRREIMRTLAAQRAVDGHTGALLVIELLGIANISDQRGREIADALLIEAGRRMRTVLTPDDLPGRLGGGEFAVLTVQGPVLAYALGTRLLTVLTRPYHLPGTIVDLHVSVGLAEVSASSSSIDEVLHRADLARRRARQQGPDRIEWYDSFLEEQLVRRMDVEREIVGVTDRRELDLVYQPILSLPDRTTAGVEALLRWRNPALGTVHPGELLPVAEDLGVMPEIGTWVLSTALRQLADWTVTHPALTLTVNVSPRELAVPDFVHRVAAMLNAHGIAPERLCMEVAEDRIPHDMPAVVTQFAKLRALGVRTAIDDFGAGQASLAQLRRMPVDMLKVDGELISRPIDPESGGQPLIDVIVGLGRRLGLEIVAERLETTEQVREAVRAGLGRGQGFRLSRPAPAERVEAFLTEPTTLS</sequence>
<dbReference type="Gene3D" id="3.30.70.270">
    <property type="match status" value="1"/>
</dbReference>
<dbReference type="PROSITE" id="PS50883">
    <property type="entry name" value="EAL"/>
    <property type="match status" value="1"/>
</dbReference>
<dbReference type="SUPFAM" id="SSF141868">
    <property type="entry name" value="EAL domain-like"/>
    <property type="match status" value="1"/>
</dbReference>
<gene>
    <name evidence="5" type="ORF">J2S41_007952</name>
</gene>
<evidence type="ECO:0000259" key="2">
    <source>
        <dbReference type="PROSITE" id="PS50112"/>
    </source>
</evidence>
<feature type="transmembrane region" description="Helical" evidence="1">
    <location>
        <begin position="34"/>
        <end position="53"/>
    </location>
</feature>